<sequence>MTTGTEVPERNRFLEAVGRVTLAGAQLDFSLRGLLGALAFEPTLLLSANAESTANLIKLCRLALKVGTVAPEHAAEVEACLRRADVLRLERNTVVHSMYAQAEEGDGFEAMKPISKGFGYSVTLLTIVEMEATAQAVEALRSDMFRVGWNARCAQTGMPPIPHPSPAGGSSQ</sequence>
<reference evidence="1" key="1">
    <citation type="submission" date="2023-10" db="EMBL/GenBank/DDBJ databases">
        <title>Complete genome sequence of Streptomyces sp. JL1001.</title>
        <authorList>
            <person name="Jiang L."/>
        </authorList>
    </citation>
    <scope>NUCLEOTIDE SEQUENCE</scope>
    <source>
        <strain evidence="1">JL1001</strain>
    </source>
</reference>
<evidence type="ECO:0000313" key="1">
    <source>
        <dbReference type="EMBL" id="XCN16206.1"/>
    </source>
</evidence>
<dbReference type="EMBL" id="CP136798">
    <property type="protein sequence ID" value="XCN16206.1"/>
    <property type="molecule type" value="Genomic_DNA"/>
</dbReference>
<name>A0AAU8KMB5_9ACTN</name>
<proteinExistence type="predicted"/>
<organism evidence="1">
    <name type="scientific">Streptomyces sp. JL1001</name>
    <dbReference type="NCBI Taxonomy" id="3078227"/>
    <lineage>
        <taxon>Bacteria</taxon>
        <taxon>Bacillati</taxon>
        <taxon>Actinomycetota</taxon>
        <taxon>Actinomycetes</taxon>
        <taxon>Kitasatosporales</taxon>
        <taxon>Streptomycetaceae</taxon>
        <taxon>Streptomyces</taxon>
    </lineage>
</organism>
<protein>
    <submittedName>
        <fullName evidence="1">Uncharacterized protein</fullName>
    </submittedName>
</protein>
<dbReference type="RefSeq" id="WP_354597793.1">
    <property type="nucleotide sequence ID" value="NZ_CP136798.1"/>
</dbReference>
<dbReference type="AlphaFoldDB" id="A0AAU8KMB5"/>
<gene>
    <name evidence="1" type="ORF">R1Y80_22405</name>
</gene>
<accession>A0AAU8KMB5</accession>